<reference evidence="3" key="1">
    <citation type="journal article" date="2019" name="Int. J. Syst. Evol. Microbiol.">
        <title>The Global Catalogue of Microorganisms (GCM) 10K type strain sequencing project: providing services to taxonomists for standard genome sequencing and annotation.</title>
        <authorList>
            <consortium name="The Broad Institute Genomics Platform"/>
            <consortium name="The Broad Institute Genome Sequencing Center for Infectious Disease"/>
            <person name="Wu L."/>
            <person name="Ma J."/>
        </authorList>
    </citation>
    <scope>NUCLEOTIDE SEQUENCE [LARGE SCALE GENOMIC DNA]</scope>
    <source>
        <strain evidence="3">JCM 30346</strain>
    </source>
</reference>
<dbReference type="RefSeq" id="WP_380762844.1">
    <property type="nucleotide sequence ID" value="NZ_JBHSRF010000111.1"/>
</dbReference>
<dbReference type="SUPFAM" id="SSF47413">
    <property type="entry name" value="lambda repressor-like DNA-binding domains"/>
    <property type="match status" value="1"/>
</dbReference>
<comment type="caution">
    <text evidence="2">The sequence shown here is derived from an EMBL/GenBank/DDBJ whole genome shotgun (WGS) entry which is preliminary data.</text>
</comment>
<dbReference type="CDD" id="cd00093">
    <property type="entry name" value="HTH_XRE"/>
    <property type="match status" value="1"/>
</dbReference>
<protein>
    <submittedName>
        <fullName evidence="2">Helix-turn-helix domain-containing protein</fullName>
    </submittedName>
</protein>
<sequence length="282" mass="31701">MPGANPTLRRRQLAGRLRELRKHAGLSIEDAAQRLECSTAKISRIETGQRGVIPRDVRDLCQIYGLGPAETDALMTMAREAREGGWWQAYDHRDFRLYLGLEAEASAVTVYDTCAVPGILQTEEYAGAIIRGVLPGIREEVLRERVDARMKRQRLLHGESPPHHLALLDESVLHRHIGNRNIMRAQLDRLLELARLPQVTIQIVPFSAGAHIGFNSAFALLEMADSRVSDVVYTESMVRMEYFEKPAELALYREAIGHLRAAALDPPTSEAWMAEVNQKYAI</sequence>
<dbReference type="InterPro" id="IPR001387">
    <property type="entry name" value="Cro/C1-type_HTH"/>
</dbReference>
<dbReference type="InterPro" id="IPR043917">
    <property type="entry name" value="DUF5753"/>
</dbReference>
<dbReference type="SMART" id="SM00530">
    <property type="entry name" value="HTH_XRE"/>
    <property type="match status" value="1"/>
</dbReference>
<dbReference type="Pfam" id="PF19054">
    <property type="entry name" value="DUF5753"/>
    <property type="match status" value="1"/>
</dbReference>
<dbReference type="Pfam" id="PF13560">
    <property type="entry name" value="HTH_31"/>
    <property type="match status" value="1"/>
</dbReference>
<feature type="domain" description="HTH cro/C1-type" evidence="1">
    <location>
        <begin position="17"/>
        <end position="74"/>
    </location>
</feature>
<evidence type="ECO:0000313" key="2">
    <source>
        <dbReference type="EMBL" id="MFC6087024.1"/>
    </source>
</evidence>
<dbReference type="InterPro" id="IPR010982">
    <property type="entry name" value="Lambda_DNA-bd_dom_sf"/>
</dbReference>
<accession>A0ABW1NUC5</accession>
<dbReference type="Gene3D" id="1.10.260.40">
    <property type="entry name" value="lambda repressor-like DNA-binding domains"/>
    <property type="match status" value="1"/>
</dbReference>
<evidence type="ECO:0000313" key="3">
    <source>
        <dbReference type="Proteomes" id="UP001596137"/>
    </source>
</evidence>
<evidence type="ECO:0000259" key="1">
    <source>
        <dbReference type="PROSITE" id="PS50943"/>
    </source>
</evidence>
<keyword evidence="3" id="KW-1185">Reference proteome</keyword>
<name>A0ABW1NUC5_9ACTN</name>
<dbReference type="EMBL" id="JBHSRF010000111">
    <property type="protein sequence ID" value="MFC6087024.1"/>
    <property type="molecule type" value="Genomic_DNA"/>
</dbReference>
<proteinExistence type="predicted"/>
<dbReference type="Proteomes" id="UP001596137">
    <property type="component" value="Unassembled WGS sequence"/>
</dbReference>
<organism evidence="2 3">
    <name type="scientific">Sphaerisporangium aureirubrum</name>
    <dbReference type="NCBI Taxonomy" id="1544736"/>
    <lineage>
        <taxon>Bacteria</taxon>
        <taxon>Bacillati</taxon>
        <taxon>Actinomycetota</taxon>
        <taxon>Actinomycetes</taxon>
        <taxon>Streptosporangiales</taxon>
        <taxon>Streptosporangiaceae</taxon>
        <taxon>Sphaerisporangium</taxon>
    </lineage>
</organism>
<gene>
    <name evidence="2" type="ORF">ACFP1K_38075</name>
</gene>
<dbReference type="PROSITE" id="PS50943">
    <property type="entry name" value="HTH_CROC1"/>
    <property type="match status" value="1"/>
</dbReference>